<evidence type="ECO:0000313" key="3">
    <source>
        <dbReference type="Proteomes" id="UP000308197"/>
    </source>
</evidence>
<sequence>MPVSAAPLVQTPFVAPEDSVATQAGVLTHLPASTPVAEVAAPSQAPEPVRAPSTELPVPPPSTPPCPTPDADVVITRTGRVSRAPAKPDATPEKAAQPRPKPKARPVKTNSDLLGAGGSKAPAAKRHKSS</sequence>
<feature type="compositionally biased region" description="Pro residues" evidence="1">
    <location>
        <begin position="57"/>
        <end position="68"/>
    </location>
</feature>
<dbReference type="InParanoid" id="A0A5C3NM75"/>
<feature type="region of interest" description="Disordered" evidence="1">
    <location>
        <begin position="37"/>
        <end position="130"/>
    </location>
</feature>
<gene>
    <name evidence="2" type="ORF">K466DRAFT_607725</name>
</gene>
<evidence type="ECO:0000313" key="2">
    <source>
        <dbReference type="EMBL" id="TFK77769.1"/>
    </source>
</evidence>
<keyword evidence="3" id="KW-1185">Reference proteome</keyword>
<reference evidence="2 3" key="1">
    <citation type="journal article" date="2019" name="Nat. Ecol. Evol.">
        <title>Megaphylogeny resolves global patterns of mushroom evolution.</title>
        <authorList>
            <person name="Varga T."/>
            <person name="Krizsan K."/>
            <person name="Foldi C."/>
            <person name="Dima B."/>
            <person name="Sanchez-Garcia M."/>
            <person name="Sanchez-Ramirez S."/>
            <person name="Szollosi G.J."/>
            <person name="Szarkandi J.G."/>
            <person name="Papp V."/>
            <person name="Albert L."/>
            <person name="Andreopoulos W."/>
            <person name="Angelini C."/>
            <person name="Antonin V."/>
            <person name="Barry K.W."/>
            <person name="Bougher N.L."/>
            <person name="Buchanan P."/>
            <person name="Buyck B."/>
            <person name="Bense V."/>
            <person name="Catcheside P."/>
            <person name="Chovatia M."/>
            <person name="Cooper J."/>
            <person name="Damon W."/>
            <person name="Desjardin D."/>
            <person name="Finy P."/>
            <person name="Geml J."/>
            <person name="Haridas S."/>
            <person name="Hughes K."/>
            <person name="Justo A."/>
            <person name="Karasinski D."/>
            <person name="Kautmanova I."/>
            <person name="Kiss B."/>
            <person name="Kocsube S."/>
            <person name="Kotiranta H."/>
            <person name="LaButti K.M."/>
            <person name="Lechner B.E."/>
            <person name="Liimatainen K."/>
            <person name="Lipzen A."/>
            <person name="Lukacs Z."/>
            <person name="Mihaltcheva S."/>
            <person name="Morgado L.N."/>
            <person name="Niskanen T."/>
            <person name="Noordeloos M.E."/>
            <person name="Ohm R.A."/>
            <person name="Ortiz-Santana B."/>
            <person name="Ovrebo C."/>
            <person name="Racz N."/>
            <person name="Riley R."/>
            <person name="Savchenko A."/>
            <person name="Shiryaev A."/>
            <person name="Soop K."/>
            <person name="Spirin V."/>
            <person name="Szebenyi C."/>
            <person name="Tomsovsky M."/>
            <person name="Tulloss R.E."/>
            <person name="Uehling J."/>
            <person name="Grigoriev I.V."/>
            <person name="Vagvolgyi C."/>
            <person name="Papp T."/>
            <person name="Martin F.M."/>
            <person name="Miettinen O."/>
            <person name="Hibbett D.S."/>
            <person name="Nagy L.G."/>
        </authorList>
    </citation>
    <scope>NUCLEOTIDE SEQUENCE [LARGE SCALE GENOMIC DNA]</scope>
    <source>
        <strain evidence="2 3">HHB13444</strain>
    </source>
</reference>
<organism evidence="2 3">
    <name type="scientific">Polyporus arcularius HHB13444</name>
    <dbReference type="NCBI Taxonomy" id="1314778"/>
    <lineage>
        <taxon>Eukaryota</taxon>
        <taxon>Fungi</taxon>
        <taxon>Dikarya</taxon>
        <taxon>Basidiomycota</taxon>
        <taxon>Agaricomycotina</taxon>
        <taxon>Agaricomycetes</taxon>
        <taxon>Polyporales</taxon>
        <taxon>Polyporaceae</taxon>
        <taxon>Polyporus</taxon>
    </lineage>
</organism>
<proteinExistence type="predicted"/>
<dbReference type="EMBL" id="ML213182">
    <property type="protein sequence ID" value="TFK77769.1"/>
    <property type="molecule type" value="Genomic_DNA"/>
</dbReference>
<dbReference type="AlphaFoldDB" id="A0A5C3NM75"/>
<accession>A0A5C3NM75</accession>
<dbReference type="Proteomes" id="UP000308197">
    <property type="component" value="Unassembled WGS sequence"/>
</dbReference>
<name>A0A5C3NM75_9APHY</name>
<evidence type="ECO:0000256" key="1">
    <source>
        <dbReference type="SAM" id="MobiDB-lite"/>
    </source>
</evidence>
<protein>
    <submittedName>
        <fullName evidence="2">Uncharacterized protein</fullName>
    </submittedName>
</protein>